<accession>A0ABS5MCJ3</accession>
<proteinExistence type="predicted"/>
<feature type="domain" description="Magnesium transporter MgtE intracellular" evidence="3">
    <location>
        <begin position="138"/>
        <end position="189"/>
    </location>
</feature>
<evidence type="ECO:0000313" key="5">
    <source>
        <dbReference type="Proteomes" id="UP000681870"/>
    </source>
</evidence>
<protein>
    <recommendedName>
        <fullName evidence="3">Magnesium transporter MgtE intracellular domain-containing protein</fullName>
    </recommendedName>
</protein>
<evidence type="ECO:0000313" key="4">
    <source>
        <dbReference type="EMBL" id="MBS3680048.1"/>
    </source>
</evidence>
<dbReference type="InterPro" id="IPR038076">
    <property type="entry name" value="MgtE_N_sf"/>
</dbReference>
<evidence type="ECO:0000256" key="2">
    <source>
        <dbReference type="SAM" id="Phobius"/>
    </source>
</evidence>
<keyword evidence="2" id="KW-1133">Transmembrane helix</keyword>
<dbReference type="RefSeq" id="WP_211741488.1">
    <property type="nucleotide sequence ID" value="NZ_JAGXBY010000002.1"/>
</dbReference>
<organism evidence="4 5">
    <name type="scientific">Ornithinibacillus massiliensis</name>
    <dbReference type="NCBI Taxonomy" id="1944633"/>
    <lineage>
        <taxon>Bacteria</taxon>
        <taxon>Bacillati</taxon>
        <taxon>Bacillota</taxon>
        <taxon>Bacilli</taxon>
        <taxon>Bacillales</taxon>
        <taxon>Bacillaceae</taxon>
        <taxon>Ornithinibacillus</taxon>
    </lineage>
</organism>
<reference evidence="4 5" key="1">
    <citation type="submission" date="2021-05" db="EMBL/GenBank/DDBJ databases">
        <title>Ornithinibacillus massiliensis sp. nov.</title>
        <authorList>
            <person name="Iwaza R."/>
            <person name="Lagier J.-C."/>
            <person name="Raoult D."/>
        </authorList>
    </citation>
    <scope>NUCLEOTIDE SEQUENCE [LARGE SCALE GENOMIC DNA]</scope>
    <source>
        <strain evidence="4 5">Marseille-P3601</strain>
    </source>
</reference>
<dbReference type="Pfam" id="PF03448">
    <property type="entry name" value="MgtE_N"/>
    <property type="match status" value="1"/>
</dbReference>
<keyword evidence="1" id="KW-0175">Coiled coil</keyword>
<dbReference type="EMBL" id="JAGXBY010000002">
    <property type="protein sequence ID" value="MBS3680048.1"/>
    <property type="molecule type" value="Genomic_DNA"/>
</dbReference>
<dbReference type="Gene3D" id="1.25.60.10">
    <property type="entry name" value="MgtE N-terminal domain-like"/>
    <property type="match status" value="1"/>
</dbReference>
<dbReference type="InterPro" id="IPR006668">
    <property type="entry name" value="Mg_transptr_MgtE_intracell_dom"/>
</dbReference>
<gene>
    <name evidence="4" type="ORF">KGF86_07465</name>
</gene>
<keyword evidence="2" id="KW-0472">Membrane</keyword>
<comment type="caution">
    <text evidence="4">The sequence shown here is derived from an EMBL/GenBank/DDBJ whole genome shotgun (WGS) entry which is preliminary data.</text>
</comment>
<feature type="transmembrane region" description="Helical" evidence="2">
    <location>
        <begin position="16"/>
        <end position="41"/>
    </location>
</feature>
<dbReference type="Proteomes" id="UP000681870">
    <property type="component" value="Unassembled WGS sequence"/>
</dbReference>
<dbReference type="SUPFAM" id="SSF158791">
    <property type="entry name" value="MgtE N-terminal domain-like"/>
    <property type="match status" value="1"/>
</dbReference>
<feature type="coiled-coil region" evidence="1">
    <location>
        <begin position="75"/>
        <end position="123"/>
    </location>
</feature>
<name>A0ABS5MCJ3_9BACI</name>
<sequence length="193" mass="21331">MAEQKVVKEKEKMNPILWFLFAIVIPVIIAITLTAIVLSLAGVNVIDWAKNTGSNIPVVSSLIPTDDEVAEKKEEENYQATIAAKDEKIEQLNQEKTALESSIEQLELTITKLQRDLEAAKQTTEEDSSKSIKQMSSSFKEMSSEQAAIILEQLDQESAFTILSEMSNKDRGAILGNMTPESAAAITKLFINQ</sequence>
<evidence type="ECO:0000256" key="1">
    <source>
        <dbReference type="SAM" id="Coils"/>
    </source>
</evidence>
<evidence type="ECO:0000259" key="3">
    <source>
        <dbReference type="Pfam" id="PF03448"/>
    </source>
</evidence>
<keyword evidence="5" id="KW-1185">Reference proteome</keyword>
<keyword evidence="2" id="KW-0812">Transmembrane</keyword>